<name>A0ABQ7F8W1_BRACR</name>
<proteinExistence type="predicted"/>
<feature type="region of interest" description="Disordered" evidence="1">
    <location>
        <begin position="437"/>
        <end position="499"/>
    </location>
</feature>
<dbReference type="SMART" id="SM00256">
    <property type="entry name" value="FBOX"/>
    <property type="match status" value="1"/>
</dbReference>
<feature type="domain" description="F-box" evidence="2">
    <location>
        <begin position="23"/>
        <end position="63"/>
    </location>
</feature>
<protein>
    <recommendedName>
        <fullName evidence="2">F-box domain-containing protein</fullName>
    </recommendedName>
</protein>
<dbReference type="Pfam" id="PF08268">
    <property type="entry name" value="FBA_3"/>
    <property type="match status" value="1"/>
</dbReference>
<evidence type="ECO:0000313" key="4">
    <source>
        <dbReference type="Proteomes" id="UP000266723"/>
    </source>
</evidence>
<dbReference type="PANTHER" id="PTHR31111">
    <property type="entry name" value="BNAA05G37150D PROTEIN-RELATED"/>
    <property type="match status" value="1"/>
</dbReference>
<reference evidence="3 4" key="1">
    <citation type="journal article" date="2020" name="BMC Genomics">
        <title>Intraspecific diversification of the crop wild relative Brassica cretica Lam. using demographic model selection.</title>
        <authorList>
            <person name="Kioukis A."/>
            <person name="Michalopoulou V.A."/>
            <person name="Briers L."/>
            <person name="Pirintsos S."/>
            <person name="Studholme D.J."/>
            <person name="Pavlidis P."/>
            <person name="Sarris P.F."/>
        </authorList>
    </citation>
    <scope>NUCLEOTIDE SEQUENCE [LARGE SCALE GENOMIC DNA]</scope>
    <source>
        <strain evidence="4">cv. PFS-1207/04</strain>
    </source>
</reference>
<keyword evidence="4" id="KW-1185">Reference proteome</keyword>
<dbReference type="SUPFAM" id="SSF81383">
    <property type="entry name" value="F-box domain"/>
    <property type="match status" value="1"/>
</dbReference>
<evidence type="ECO:0000259" key="2">
    <source>
        <dbReference type="SMART" id="SM00256"/>
    </source>
</evidence>
<comment type="caution">
    <text evidence="3">The sequence shown here is derived from an EMBL/GenBank/DDBJ whole genome shotgun (WGS) entry which is preliminary data.</text>
</comment>
<dbReference type="EMBL" id="QGKV02000297">
    <property type="protein sequence ID" value="KAF3611987.1"/>
    <property type="molecule type" value="Genomic_DNA"/>
</dbReference>
<evidence type="ECO:0000256" key="1">
    <source>
        <dbReference type="SAM" id="MobiDB-lite"/>
    </source>
</evidence>
<feature type="compositionally biased region" description="Basic and acidic residues" evidence="1">
    <location>
        <begin position="480"/>
        <end position="499"/>
    </location>
</feature>
<dbReference type="InterPro" id="IPR001810">
    <property type="entry name" value="F-box_dom"/>
</dbReference>
<accession>A0ABQ7F8W1</accession>
<dbReference type="InterPro" id="IPR017451">
    <property type="entry name" value="F-box-assoc_interact_dom"/>
</dbReference>
<dbReference type="InterPro" id="IPR036047">
    <property type="entry name" value="F-box-like_dom_sf"/>
</dbReference>
<gene>
    <name evidence="3" type="ORF">DY000_02044374</name>
</gene>
<sequence>MESLHQKDHQTILTRFSKYSEEIPDDLITEILLRLPSRSIARFRCVRKLWDSTISRQDFTKSFLARSSSRPQILFACGKNNLKLFLSSSPQPHQNTDENSSSISANYHMSLPCGRFYTLGHIGCLVYVREGMSLWKICNPSTGQCFTLPEVKIYSWIRTFFGYDPIEKQVKVLTITGEHGEDNHQVLTLETDKMSWRTIEYDTPHSPISAGVCISGVLYYRAYDHSFPDPCMMIVCFDVRSEKYSFIRVRESSLGAMEPETTTLINYNGQLASLEMQRSFSEASTSFDLWVPQDSGKEEWSKHTYKFPMLRNEAIHDTLYFIVGTNEIVLIPRKVSDPFYVFYYNLERKTSRSVEIRGMKEVKGKKVFAYLDHIEDLKLMNNMLQELVKLFKDLESYDRKPTDKKIVQTVADAYELLGMLEEKERVSTKYSNLFLGTASGDKSRRSSRRKKKKKPGVMDPEATTEDAAEDELQEGIEENVENHQEPEEAAAEKRSEHEA</sequence>
<feature type="compositionally biased region" description="Basic residues" evidence="1">
    <location>
        <begin position="445"/>
        <end position="455"/>
    </location>
</feature>
<feature type="compositionally biased region" description="Acidic residues" evidence="1">
    <location>
        <begin position="462"/>
        <end position="479"/>
    </location>
</feature>
<dbReference type="PANTHER" id="PTHR31111:SF99">
    <property type="entry name" value="F-BOX PROTEIN DOR"/>
    <property type="match status" value="1"/>
</dbReference>
<dbReference type="NCBIfam" id="TIGR01640">
    <property type="entry name" value="F_box_assoc_1"/>
    <property type="match status" value="1"/>
</dbReference>
<dbReference type="CDD" id="cd22157">
    <property type="entry name" value="F-box_AtFBW1-like"/>
    <property type="match status" value="1"/>
</dbReference>
<dbReference type="Pfam" id="PF00646">
    <property type="entry name" value="F-box"/>
    <property type="match status" value="1"/>
</dbReference>
<dbReference type="Proteomes" id="UP000266723">
    <property type="component" value="Unassembled WGS sequence"/>
</dbReference>
<dbReference type="InterPro" id="IPR013187">
    <property type="entry name" value="F-box-assoc_dom_typ3"/>
</dbReference>
<evidence type="ECO:0000313" key="3">
    <source>
        <dbReference type="EMBL" id="KAF3611987.1"/>
    </source>
</evidence>
<organism evidence="3 4">
    <name type="scientific">Brassica cretica</name>
    <name type="common">Mustard</name>
    <dbReference type="NCBI Taxonomy" id="69181"/>
    <lineage>
        <taxon>Eukaryota</taxon>
        <taxon>Viridiplantae</taxon>
        <taxon>Streptophyta</taxon>
        <taxon>Embryophyta</taxon>
        <taxon>Tracheophyta</taxon>
        <taxon>Spermatophyta</taxon>
        <taxon>Magnoliopsida</taxon>
        <taxon>eudicotyledons</taxon>
        <taxon>Gunneridae</taxon>
        <taxon>Pentapetalae</taxon>
        <taxon>rosids</taxon>
        <taxon>malvids</taxon>
        <taxon>Brassicales</taxon>
        <taxon>Brassicaceae</taxon>
        <taxon>Brassiceae</taxon>
        <taxon>Brassica</taxon>
    </lineage>
</organism>